<keyword evidence="3" id="KW-1185">Reference proteome</keyword>
<comment type="caution">
    <text evidence="2">The sequence shown here is derived from an EMBL/GenBank/DDBJ whole genome shotgun (WGS) entry which is preliminary data.</text>
</comment>
<protein>
    <recommendedName>
        <fullName evidence="1">Glycosyl transferase CAP10 domain-containing protein</fullName>
    </recommendedName>
</protein>
<dbReference type="SMART" id="SM00672">
    <property type="entry name" value="CAP10"/>
    <property type="match status" value="1"/>
</dbReference>
<name>A0ABQ8WDD4_PENCH</name>
<evidence type="ECO:0000313" key="2">
    <source>
        <dbReference type="EMBL" id="KAJ5264431.1"/>
    </source>
</evidence>
<evidence type="ECO:0000313" key="3">
    <source>
        <dbReference type="Proteomes" id="UP001220256"/>
    </source>
</evidence>
<feature type="domain" description="Glycosyl transferase CAP10" evidence="1">
    <location>
        <begin position="287"/>
        <end position="593"/>
    </location>
</feature>
<proteinExistence type="predicted"/>
<reference evidence="2 3" key="1">
    <citation type="journal article" date="2023" name="IMA Fungus">
        <title>Comparative genomic study of the Penicillium genus elucidates a diverse pangenome and 15 lateral gene transfer events.</title>
        <authorList>
            <person name="Petersen C."/>
            <person name="Sorensen T."/>
            <person name="Nielsen M.R."/>
            <person name="Sondergaard T.E."/>
            <person name="Sorensen J.L."/>
            <person name="Fitzpatrick D.A."/>
            <person name="Frisvad J.C."/>
            <person name="Nielsen K.L."/>
        </authorList>
    </citation>
    <scope>NUCLEOTIDE SEQUENCE [LARGE SCALE GENOMIC DNA]</scope>
    <source>
        <strain evidence="2 3">IBT 3361</strain>
    </source>
</reference>
<dbReference type="Pfam" id="PF05686">
    <property type="entry name" value="Glyco_transf_90"/>
    <property type="match status" value="1"/>
</dbReference>
<dbReference type="InterPro" id="IPR051091">
    <property type="entry name" value="O-Glucosyltr/Glycosyltrsf_90"/>
</dbReference>
<sequence length="603" mass="69392">MSLKRRYCGLLFSAVIFVVVIIHSFSLATYPFQRIIRETDDAQRGSPGGAAAHPVDKLIHGAKQKWEQLLSKQVYYLADASREYRRRRGRHPPPGFDQWFFFAQEKEAVIIEDLFDQTYEDLSPYWGMDPKAIRRYAQNSHLRIILRNHTQISVGHTGVNWLETWMDTIGTIAERLPDVDIPLNGMDESRIIVPWEIMAVSRAKDTALQWLLEPPQAVDQYMILPDREEVNEYISPTFLGADTPYWEIMRRACPPNSPGRTSNITHLNFTNPPPEFFNYRSFSNTGDIEDLEWLRDPCWRPELQALHDSFIEPVSTSTTHELIPMFGGSKLAVNSDILIPPAVYWDDDPAYSGGKDNHGGPWADKKDIVFWRGIASGGRNRRDTWTGFQRHRFVSMLNGTQVGLANGTPFGPNFRLPDYQQHTALSGLDDTLSEFLSNHCDLGFLDLCCFPREKDENKCSYTDACFSLLKGMSMKEQYAFKYLPDIDGNSFSGRYRASLLSTSLPIKATLYKEWHDSRLIPWAHFVPVDSLYMDIYGILRYFIGYKGLGGHDRQAERIAMDGKAWAERVLRKEDMQVYVYRLLLEYARLCDDRRDNLAFVGDL</sequence>
<organism evidence="2 3">
    <name type="scientific">Penicillium chrysogenum</name>
    <name type="common">Penicillium notatum</name>
    <dbReference type="NCBI Taxonomy" id="5076"/>
    <lineage>
        <taxon>Eukaryota</taxon>
        <taxon>Fungi</taxon>
        <taxon>Dikarya</taxon>
        <taxon>Ascomycota</taxon>
        <taxon>Pezizomycotina</taxon>
        <taxon>Eurotiomycetes</taxon>
        <taxon>Eurotiomycetidae</taxon>
        <taxon>Eurotiales</taxon>
        <taxon>Aspergillaceae</taxon>
        <taxon>Penicillium</taxon>
        <taxon>Penicillium chrysogenum species complex</taxon>
    </lineage>
</organism>
<evidence type="ECO:0000259" key="1">
    <source>
        <dbReference type="SMART" id="SM00672"/>
    </source>
</evidence>
<dbReference type="PANTHER" id="PTHR12203:SF22">
    <property type="entry name" value="CAPSULE ASSOCIATED PROTEIN"/>
    <property type="match status" value="1"/>
</dbReference>
<accession>A0ABQ8WDD4</accession>
<dbReference type="PANTHER" id="PTHR12203">
    <property type="entry name" value="KDEL LYS-ASP-GLU-LEU CONTAINING - RELATED"/>
    <property type="match status" value="1"/>
</dbReference>
<dbReference type="Proteomes" id="UP001220256">
    <property type="component" value="Unassembled WGS sequence"/>
</dbReference>
<gene>
    <name evidence="2" type="ORF">N7505_007224</name>
</gene>
<dbReference type="InterPro" id="IPR006598">
    <property type="entry name" value="CAP10"/>
</dbReference>
<dbReference type="EMBL" id="JAPVEB010000004">
    <property type="protein sequence ID" value="KAJ5264431.1"/>
    <property type="molecule type" value="Genomic_DNA"/>
</dbReference>